<keyword evidence="6" id="KW-1185">Reference proteome</keyword>
<dbReference type="PANTHER" id="PTHR43201:SF5">
    <property type="entry name" value="MEDIUM-CHAIN ACYL-COA LIGASE ACSF2, MITOCHONDRIAL"/>
    <property type="match status" value="1"/>
</dbReference>
<evidence type="ECO:0000256" key="2">
    <source>
        <dbReference type="ARBA" id="ARBA00022598"/>
    </source>
</evidence>
<sequence length="495" mass="53136">MVTVGFFEVARAHPGRVAVIDPAGRTVTFGELAGRVNRLTRGLQGLGLGRGDGVAAVVRNGIPYVELVLATWQAGLYFTPVNYRSTADEISYILGDSGATVLVAEADLASGDPGVPHRFAIGGAPGWTDYAELGAGEPPTEPEDRELGQLMLYTSGTTGRPKGVRRPLPGTPPRIQPFQVGWFGSLGIVPGPGVHLVACPLYHAGPGSFAVNSLHLGHTLVVMPRFDAEETLRLIEAHRVTGTHLVPTMFHRLLRLPAEVRSRYDLSSLRSVVHGAAPCPHEVKRGMIDWWGPVLYEYYGASEGLVSTVGSADWLAHPGTVGRPLPGVDVQILTDGSPVPTGEVGTVYYRSPQTTFRYHGDEEKTAANRHGDFITVGDLGYLDTEGRLYLCDRRSDLILSGGVNIYPAEVEGRLLEHPGVADVAVIGVPDAEWGQRVVAVVQPTADAGPELAAALEAHCREALAGFKTPREFRFVEKLPRTESGKLPRRLVADLL</sequence>
<dbReference type="Gene3D" id="3.30.300.30">
    <property type="match status" value="1"/>
</dbReference>
<dbReference type="GO" id="GO:0031956">
    <property type="term" value="F:medium-chain fatty acid-CoA ligase activity"/>
    <property type="evidence" value="ECO:0007669"/>
    <property type="project" value="TreeGrafter"/>
</dbReference>
<evidence type="ECO:0000256" key="1">
    <source>
        <dbReference type="ARBA" id="ARBA00006432"/>
    </source>
</evidence>
<evidence type="ECO:0000259" key="4">
    <source>
        <dbReference type="Pfam" id="PF13193"/>
    </source>
</evidence>
<dbReference type="Pfam" id="PF13193">
    <property type="entry name" value="AMP-binding_C"/>
    <property type="match status" value="1"/>
</dbReference>
<dbReference type="Gene3D" id="3.40.50.12780">
    <property type="entry name" value="N-terminal domain of ligase-like"/>
    <property type="match status" value="1"/>
</dbReference>
<dbReference type="AlphaFoldDB" id="A0A4Q7IYB4"/>
<comment type="caution">
    <text evidence="5">The sequence shown here is derived from an EMBL/GenBank/DDBJ whole genome shotgun (WGS) entry which is preliminary data.</text>
</comment>
<reference evidence="5 6" key="1">
    <citation type="submission" date="2019-02" db="EMBL/GenBank/DDBJ databases">
        <title>Draft genome sequence of Amycolatopsis sp. 8-3EHSu isolated from roots of Suaeda maritima.</title>
        <authorList>
            <person name="Duangmal K."/>
            <person name="Chantavorakit T."/>
        </authorList>
    </citation>
    <scope>NUCLEOTIDE SEQUENCE [LARGE SCALE GENOMIC DNA]</scope>
    <source>
        <strain evidence="5 6">8-3EHSu</strain>
    </source>
</reference>
<comment type="similarity">
    <text evidence="1">Belongs to the ATP-dependent AMP-binding enzyme family.</text>
</comment>
<protein>
    <submittedName>
        <fullName evidence="5">Acyl-CoA synthetase</fullName>
    </submittedName>
</protein>
<dbReference type="PANTHER" id="PTHR43201">
    <property type="entry name" value="ACYL-COA SYNTHETASE"/>
    <property type="match status" value="1"/>
</dbReference>
<dbReference type="InterPro" id="IPR045851">
    <property type="entry name" value="AMP-bd_C_sf"/>
</dbReference>
<dbReference type="Proteomes" id="UP000292003">
    <property type="component" value="Unassembled WGS sequence"/>
</dbReference>
<evidence type="ECO:0000259" key="3">
    <source>
        <dbReference type="Pfam" id="PF00501"/>
    </source>
</evidence>
<organism evidence="5 6">
    <name type="scientific">Amycolatopsis suaedae</name>
    <dbReference type="NCBI Taxonomy" id="2510978"/>
    <lineage>
        <taxon>Bacteria</taxon>
        <taxon>Bacillati</taxon>
        <taxon>Actinomycetota</taxon>
        <taxon>Actinomycetes</taxon>
        <taxon>Pseudonocardiales</taxon>
        <taxon>Pseudonocardiaceae</taxon>
        <taxon>Amycolatopsis</taxon>
    </lineage>
</organism>
<dbReference type="Pfam" id="PF00501">
    <property type="entry name" value="AMP-binding"/>
    <property type="match status" value="1"/>
</dbReference>
<dbReference type="GO" id="GO:0006631">
    <property type="term" value="P:fatty acid metabolic process"/>
    <property type="evidence" value="ECO:0007669"/>
    <property type="project" value="TreeGrafter"/>
</dbReference>
<dbReference type="SUPFAM" id="SSF56801">
    <property type="entry name" value="Acetyl-CoA synthetase-like"/>
    <property type="match status" value="1"/>
</dbReference>
<feature type="domain" description="AMP-binding enzyme C-terminal" evidence="4">
    <location>
        <begin position="409"/>
        <end position="485"/>
    </location>
</feature>
<dbReference type="InterPro" id="IPR020845">
    <property type="entry name" value="AMP-binding_CS"/>
</dbReference>
<dbReference type="PROSITE" id="PS00455">
    <property type="entry name" value="AMP_BINDING"/>
    <property type="match status" value="1"/>
</dbReference>
<dbReference type="EMBL" id="SFCC01000031">
    <property type="protein sequence ID" value="RZQ59242.1"/>
    <property type="molecule type" value="Genomic_DNA"/>
</dbReference>
<feature type="domain" description="AMP-dependent synthetase/ligase" evidence="3">
    <location>
        <begin position="6"/>
        <end position="358"/>
    </location>
</feature>
<dbReference type="RefSeq" id="WP_130479961.1">
    <property type="nucleotide sequence ID" value="NZ_SFCC01000031.1"/>
</dbReference>
<keyword evidence="2" id="KW-0436">Ligase</keyword>
<dbReference type="InterPro" id="IPR042099">
    <property type="entry name" value="ANL_N_sf"/>
</dbReference>
<dbReference type="InterPro" id="IPR025110">
    <property type="entry name" value="AMP-bd_C"/>
</dbReference>
<accession>A0A4Q7IYB4</accession>
<evidence type="ECO:0000313" key="6">
    <source>
        <dbReference type="Proteomes" id="UP000292003"/>
    </source>
</evidence>
<evidence type="ECO:0000313" key="5">
    <source>
        <dbReference type="EMBL" id="RZQ59242.1"/>
    </source>
</evidence>
<name>A0A4Q7IYB4_9PSEU</name>
<gene>
    <name evidence="5" type="ORF">EWH70_35330</name>
</gene>
<proteinExistence type="inferred from homology"/>
<dbReference type="InterPro" id="IPR000873">
    <property type="entry name" value="AMP-dep_synth/lig_dom"/>
</dbReference>
<dbReference type="OrthoDB" id="9803968at2"/>